<evidence type="ECO:0000313" key="2">
    <source>
        <dbReference type="EMBL" id="CAG8688250.1"/>
    </source>
</evidence>
<proteinExistence type="predicted"/>
<dbReference type="EMBL" id="CAJVPZ010018486">
    <property type="protein sequence ID" value="CAG8688250.1"/>
    <property type="molecule type" value="Genomic_DNA"/>
</dbReference>
<protein>
    <submittedName>
        <fullName evidence="2">16237_t:CDS:1</fullName>
    </submittedName>
</protein>
<keyword evidence="3" id="KW-1185">Reference proteome</keyword>
<sequence length="120" mass="14115">MPYKDREKQREAVRKSVQKLREKQKGITQTGNTLKSGMITQLTPSEVKENFSELEKRLEILTSEIKNLREENLFFHYEISEFLKTLPKISFSPNRAKTKSEIKNLSPEKEKLKEVFILNS</sequence>
<comment type="caution">
    <text evidence="2">The sequence shown here is derived from an EMBL/GenBank/DDBJ whole genome shotgun (WGS) entry which is preliminary data.</text>
</comment>
<gene>
    <name evidence="2" type="ORF">RFULGI_LOCUS9879</name>
</gene>
<evidence type="ECO:0000313" key="3">
    <source>
        <dbReference type="Proteomes" id="UP000789396"/>
    </source>
</evidence>
<evidence type="ECO:0000256" key="1">
    <source>
        <dbReference type="SAM" id="MobiDB-lite"/>
    </source>
</evidence>
<organism evidence="2 3">
    <name type="scientific">Racocetra fulgida</name>
    <dbReference type="NCBI Taxonomy" id="60492"/>
    <lineage>
        <taxon>Eukaryota</taxon>
        <taxon>Fungi</taxon>
        <taxon>Fungi incertae sedis</taxon>
        <taxon>Mucoromycota</taxon>
        <taxon>Glomeromycotina</taxon>
        <taxon>Glomeromycetes</taxon>
        <taxon>Diversisporales</taxon>
        <taxon>Gigasporaceae</taxon>
        <taxon>Racocetra</taxon>
    </lineage>
</organism>
<dbReference type="Proteomes" id="UP000789396">
    <property type="component" value="Unassembled WGS sequence"/>
</dbReference>
<feature type="region of interest" description="Disordered" evidence="1">
    <location>
        <begin position="1"/>
        <end position="33"/>
    </location>
</feature>
<feature type="compositionally biased region" description="Basic and acidic residues" evidence="1">
    <location>
        <begin position="1"/>
        <end position="25"/>
    </location>
</feature>
<feature type="non-terminal residue" evidence="2">
    <location>
        <position position="1"/>
    </location>
</feature>
<name>A0A9N9HJT5_9GLOM</name>
<accession>A0A9N9HJT5</accession>
<dbReference type="AlphaFoldDB" id="A0A9N9HJT5"/>
<reference evidence="2" key="1">
    <citation type="submission" date="2021-06" db="EMBL/GenBank/DDBJ databases">
        <authorList>
            <person name="Kallberg Y."/>
            <person name="Tangrot J."/>
            <person name="Rosling A."/>
        </authorList>
    </citation>
    <scope>NUCLEOTIDE SEQUENCE</scope>
    <source>
        <strain evidence="2">IN212</strain>
    </source>
</reference>